<reference evidence="2 3" key="1">
    <citation type="submission" date="2018-08" db="EMBL/GenBank/DDBJ databases">
        <title>Mucilaginibacter terrae sp. nov., isolated from manganese diggings.</title>
        <authorList>
            <person name="Huang Y."/>
            <person name="Zhou Z."/>
        </authorList>
    </citation>
    <scope>NUCLEOTIDE SEQUENCE [LARGE SCALE GENOMIC DNA]</scope>
    <source>
        <strain evidence="2 3">ZH6</strain>
    </source>
</reference>
<organism evidence="2 3">
    <name type="scientific">Mucilaginibacter terrenus</name>
    <dbReference type="NCBI Taxonomy" id="2482727"/>
    <lineage>
        <taxon>Bacteria</taxon>
        <taxon>Pseudomonadati</taxon>
        <taxon>Bacteroidota</taxon>
        <taxon>Sphingobacteriia</taxon>
        <taxon>Sphingobacteriales</taxon>
        <taxon>Sphingobacteriaceae</taxon>
        <taxon>Mucilaginibacter</taxon>
    </lineage>
</organism>
<keyword evidence="3" id="KW-1185">Reference proteome</keyword>
<gene>
    <name evidence="2" type="ORF">DYU05_10125</name>
</gene>
<dbReference type="OrthoDB" id="4295522at2"/>
<name>A0A3E2NYM0_9SPHI</name>
<feature type="domain" description="DinB-like" evidence="1">
    <location>
        <begin position="17"/>
        <end position="144"/>
    </location>
</feature>
<dbReference type="InterPro" id="IPR024775">
    <property type="entry name" value="DinB-like"/>
</dbReference>
<evidence type="ECO:0000313" key="3">
    <source>
        <dbReference type="Proteomes" id="UP000260823"/>
    </source>
</evidence>
<dbReference type="Gene3D" id="1.20.120.450">
    <property type="entry name" value="dinb family like domain"/>
    <property type="match status" value="1"/>
</dbReference>
<dbReference type="AlphaFoldDB" id="A0A3E2NYM0"/>
<evidence type="ECO:0000259" key="1">
    <source>
        <dbReference type="Pfam" id="PF12867"/>
    </source>
</evidence>
<accession>A0A3E2NYM0</accession>
<dbReference type="Proteomes" id="UP000260823">
    <property type="component" value="Unassembled WGS sequence"/>
</dbReference>
<protein>
    <submittedName>
        <fullName evidence="2">DinB family protein</fullName>
    </submittedName>
</protein>
<evidence type="ECO:0000313" key="2">
    <source>
        <dbReference type="EMBL" id="RFZ86125.1"/>
    </source>
</evidence>
<proteinExistence type="predicted"/>
<dbReference type="SUPFAM" id="SSF109854">
    <property type="entry name" value="DinB/YfiT-like putative metalloenzymes"/>
    <property type="match status" value="1"/>
</dbReference>
<comment type="caution">
    <text evidence="2">The sequence shown here is derived from an EMBL/GenBank/DDBJ whole genome shotgun (WGS) entry which is preliminary data.</text>
</comment>
<dbReference type="EMBL" id="QWDE01000001">
    <property type="protein sequence ID" value="RFZ86125.1"/>
    <property type="molecule type" value="Genomic_DNA"/>
</dbReference>
<sequence>MEKQIDIMRQPRLKIIETLSTFTIEQLNTIPAGFSNNIIWNLGHMVAAQQGVCYKRAGLPLWIDEPFFNTYKPESKPERFYAEEDLEKIKGLLLTSLHQLERDYKNGIFTNYPAWITRYGVEIASIDDAVAFLPFHEGLHIGYIMAIRKLV</sequence>
<dbReference type="Pfam" id="PF12867">
    <property type="entry name" value="DinB_2"/>
    <property type="match status" value="1"/>
</dbReference>
<dbReference type="InterPro" id="IPR034660">
    <property type="entry name" value="DinB/YfiT-like"/>
</dbReference>